<protein>
    <submittedName>
        <fullName evidence="1">Uncharacterized protein</fullName>
    </submittedName>
</protein>
<comment type="caution">
    <text evidence="1">The sequence shown here is derived from an EMBL/GenBank/DDBJ whole genome shotgun (WGS) entry which is preliminary data.</text>
</comment>
<evidence type="ECO:0000313" key="1">
    <source>
        <dbReference type="EMBL" id="EGG55568.1"/>
    </source>
</evidence>
<dbReference type="EMBL" id="AFBR01000024">
    <property type="protein sequence ID" value="EGG55568.1"/>
    <property type="molecule type" value="Genomic_DNA"/>
</dbReference>
<gene>
    <name evidence="1" type="ORF">HMPREF9442_00960</name>
</gene>
<dbReference type="Proteomes" id="UP000005546">
    <property type="component" value="Unassembled WGS sequence"/>
</dbReference>
<dbReference type="STRING" id="762982.HMPREF9442_00960"/>
<evidence type="ECO:0000313" key="2">
    <source>
        <dbReference type="Proteomes" id="UP000005546"/>
    </source>
</evidence>
<dbReference type="HOGENOM" id="CLU_3293799_0_0_10"/>
<name>F3QS05_9BACT</name>
<accession>F3QS05</accession>
<sequence>MQRLEMIKCLWIWGKNDTKASKWGGKQKLNVIFAIKIIHY</sequence>
<keyword evidence="2" id="KW-1185">Reference proteome</keyword>
<dbReference type="AlphaFoldDB" id="F3QS05"/>
<organism evidence="1 2">
    <name type="scientific">Paraprevotella xylaniphila YIT 11841</name>
    <dbReference type="NCBI Taxonomy" id="762982"/>
    <lineage>
        <taxon>Bacteria</taxon>
        <taxon>Pseudomonadati</taxon>
        <taxon>Bacteroidota</taxon>
        <taxon>Bacteroidia</taxon>
        <taxon>Bacteroidales</taxon>
        <taxon>Prevotellaceae</taxon>
        <taxon>Paraprevotella</taxon>
    </lineage>
</organism>
<reference evidence="1 2" key="1">
    <citation type="submission" date="2011-02" db="EMBL/GenBank/DDBJ databases">
        <authorList>
            <person name="Weinstock G."/>
            <person name="Sodergren E."/>
            <person name="Clifton S."/>
            <person name="Fulton L."/>
            <person name="Fulton B."/>
            <person name="Courtney L."/>
            <person name="Fronick C."/>
            <person name="Harrison M."/>
            <person name="Strong C."/>
            <person name="Farmer C."/>
            <person name="Delahaunty K."/>
            <person name="Markovic C."/>
            <person name="Hall O."/>
            <person name="Minx P."/>
            <person name="Tomlinson C."/>
            <person name="Mitreva M."/>
            <person name="Hou S."/>
            <person name="Chen J."/>
            <person name="Wollam A."/>
            <person name="Pepin K.H."/>
            <person name="Johnson M."/>
            <person name="Bhonagiri V."/>
            <person name="Zhang X."/>
            <person name="Suruliraj S."/>
            <person name="Warren W."/>
            <person name="Chinwalla A."/>
            <person name="Mardis E.R."/>
            <person name="Wilson R.K."/>
        </authorList>
    </citation>
    <scope>NUCLEOTIDE SEQUENCE [LARGE SCALE GENOMIC DNA]</scope>
    <source>
        <strain evidence="1 2">YIT 11841</strain>
    </source>
</reference>
<proteinExistence type="predicted"/>